<protein>
    <submittedName>
        <fullName evidence="2">3-hydroxyisobutyrate dehydrogenase</fullName>
    </submittedName>
</protein>
<gene>
    <name evidence="2" type="ORF">DMP12_04540</name>
    <name evidence="1" type="ORF">GKG38_03830</name>
</gene>
<reference evidence="2" key="3">
    <citation type="journal article" date="2019" name="Microbiol. Resour. Announc.">
        <title>Draft Genome Sequences of Type Strains of Gordonibacter faecihominis, Paraeggerthella hongkongensis, Parvibacter caecicola,Slackia equolifaciens, Slackia faecicanis, and Slackia isoflavoniconvertens.</title>
        <authorList>
            <person name="Danylec N."/>
            <person name="Stoll D.A."/>
            <person name="Dotsch A."/>
            <person name="Huch M."/>
        </authorList>
    </citation>
    <scope>NUCLEOTIDE SEQUENCE</scope>
    <source>
        <strain evidence="2">DSM 27213</strain>
    </source>
</reference>
<reference evidence="3" key="1">
    <citation type="submission" date="2018-05" db="EMBL/GenBank/DDBJ databases">
        <title>Genome Sequencing of selected type strains of the family Eggerthellaceae.</title>
        <authorList>
            <person name="Danylec N."/>
            <person name="Stoll D.A."/>
            <person name="Doetsch A."/>
            <person name="Huch M."/>
        </authorList>
    </citation>
    <scope>NUCLEOTIDE SEQUENCE [LARGE SCALE GENOMIC DNA]</scope>
    <source>
        <strain evidence="3">DSM 27213</strain>
    </source>
</reference>
<sequence>MNKETFDYVAERVDALEDSEFSTQVTKDAAQAWRDAVAADSSDAAIDTATNDLLDVLEGRPTTIDGVIAFLQGPAIEMLGEDAAASALAAQQQRKEAGAKYCDCEACSAATEILAKFDRIEL</sequence>
<dbReference type="RefSeq" id="WP_087191685.1">
    <property type="nucleotide sequence ID" value="NZ_CP168029.1"/>
</dbReference>
<dbReference type="EMBL" id="WKZA01000010">
    <property type="protein sequence ID" value="MSA94201.1"/>
    <property type="molecule type" value="Genomic_DNA"/>
</dbReference>
<dbReference type="Proteomes" id="UP000285258">
    <property type="component" value="Unassembled WGS sequence"/>
</dbReference>
<evidence type="ECO:0000313" key="3">
    <source>
        <dbReference type="Proteomes" id="UP000285258"/>
    </source>
</evidence>
<dbReference type="Proteomes" id="UP000462865">
    <property type="component" value="Unassembled WGS sequence"/>
</dbReference>
<accession>A0A1Y4FZT9</accession>
<organism evidence="2 3">
    <name type="scientific">Gordonibacter urolithinfaciens</name>
    <dbReference type="NCBI Taxonomy" id="1335613"/>
    <lineage>
        <taxon>Bacteria</taxon>
        <taxon>Bacillati</taxon>
        <taxon>Actinomycetota</taxon>
        <taxon>Coriobacteriia</taxon>
        <taxon>Eggerthellales</taxon>
        <taxon>Eggerthellaceae</taxon>
        <taxon>Gordonibacter</taxon>
    </lineage>
</organism>
<dbReference type="AlphaFoldDB" id="A0A1Y4FZT9"/>
<reference evidence="2" key="2">
    <citation type="journal article" date="2019" name="Int. J. Syst. Evol. Microbiol.">
        <title>Gordonibacter faecihominis is a later heterotypic synonym of Gordonibacter urolithinfaciens.</title>
        <authorList>
            <person name="Danylec N."/>
            <person name="Stoll D.A."/>
            <person name="Huch M."/>
        </authorList>
    </citation>
    <scope>NUCLEOTIDE SEQUENCE</scope>
    <source>
        <strain evidence="2">DSM 27213</strain>
    </source>
</reference>
<reference evidence="1 4" key="4">
    <citation type="journal article" date="2019" name="Nat. Med.">
        <title>A library of human gut bacterial isolates paired with longitudinal multiomics data enables mechanistic microbiome research.</title>
        <authorList>
            <person name="Poyet M."/>
            <person name="Groussin M."/>
            <person name="Gibbons S.M."/>
            <person name="Avila-Pacheco J."/>
            <person name="Jiang X."/>
            <person name="Kearney S.M."/>
            <person name="Perrotta A.R."/>
            <person name="Berdy B."/>
            <person name="Zhao S."/>
            <person name="Lieberman T.D."/>
            <person name="Swanson P.K."/>
            <person name="Smith M."/>
            <person name="Roesemann S."/>
            <person name="Alexander J.E."/>
            <person name="Rich S.A."/>
            <person name="Livny J."/>
            <person name="Vlamakis H."/>
            <person name="Clish C."/>
            <person name="Bullock K."/>
            <person name="Deik A."/>
            <person name="Scott J."/>
            <person name="Pierce K.A."/>
            <person name="Xavier R.J."/>
            <person name="Alm E.J."/>
        </authorList>
    </citation>
    <scope>NUCLEOTIDE SEQUENCE [LARGE SCALE GENOMIC DNA]</scope>
    <source>
        <strain evidence="1 4">BIOML-A1</strain>
    </source>
</reference>
<evidence type="ECO:0000313" key="2">
    <source>
        <dbReference type="EMBL" id="ROT90770.1"/>
    </source>
</evidence>
<proteinExistence type="predicted"/>
<evidence type="ECO:0000313" key="4">
    <source>
        <dbReference type="Proteomes" id="UP000462865"/>
    </source>
</evidence>
<comment type="caution">
    <text evidence="2">The sequence shown here is derived from an EMBL/GenBank/DDBJ whole genome shotgun (WGS) entry which is preliminary data.</text>
</comment>
<name>A0A1Y4FZT9_9ACTN</name>
<dbReference type="EMBL" id="QIBW01000004">
    <property type="protein sequence ID" value="ROT90770.1"/>
    <property type="molecule type" value="Genomic_DNA"/>
</dbReference>
<evidence type="ECO:0000313" key="1">
    <source>
        <dbReference type="EMBL" id="MSA94201.1"/>
    </source>
</evidence>